<dbReference type="SMART" id="SM01110">
    <property type="entry name" value="Cutinase"/>
    <property type="match status" value="1"/>
</dbReference>
<dbReference type="PANTHER" id="PTHR33630:SF9">
    <property type="entry name" value="CUTINASE 4"/>
    <property type="match status" value="1"/>
</dbReference>
<dbReference type="STRING" id="161895.CPHO_11435"/>
<accession>A0A1L7D5P8</accession>
<gene>
    <name evidence="6" type="ORF">CPHO_11435</name>
</gene>
<dbReference type="Gene3D" id="3.40.50.1820">
    <property type="entry name" value="alpha/beta hydrolase"/>
    <property type="match status" value="1"/>
</dbReference>
<dbReference type="Pfam" id="PF01083">
    <property type="entry name" value="Cutinase"/>
    <property type="match status" value="1"/>
</dbReference>
<evidence type="ECO:0000256" key="3">
    <source>
        <dbReference type="ARBA" id="ARBA00022801"/>
    </source>
</evidence>
<name>A0A1L7D5P8_9CORY</name>
<protein>
    <submittedName>
        <fullName evidence="6">Carbohydrate esterase</fullName>
    </submittedName>
</protein>
<dbReference type="PANTHER" id="PTHR33630">
    <property type="entry name" value="CUTINASE RV1984C-RELATED-RELATED"/>
    <property type="match status" value="1"/>
</dbReference>
<keyword evidence="2" id="KW-0719">Serine esterase</keyword>
<evidence type="ECO:0000313" key="7">
    <source>
        <dbReference type="Proteomes" id="UP000185491"/>
    </source>
</evidence>
<dbReference type="KEGG" id="cpho:CPHO_11435"/>
<reference evidence="6 7" key="1">
    <citation type="submission" date="2014-08" db="EMBL/GenBank/DDBJ databases">
        <title>Complete genome sequence of Corynebacterium phocae M408/89/1(T)(=DSM 44612(T)), isolated from the common seal (Phoca vitulina).</title>
        <authorList>
            <person name="Ruckert C."/>
            <person name="Albersmeier A."/>
            <person name="Winkler A."/>
            <person name="Kalinowski J."/>
        </authorList>
    </citation>
    <scope>NUCLEOTIDE SEQUENCE [LARGE SCALE GENOMIC DNA]</scope>
    <source>
        <strain evidence="6 7">M408/89/1</strain>
    </source>
</reference>
<keyword evidence="4" id="KW-1015">Disulfide bond</keyword>
<evidence type="ECO:0000256" key="1">
    <source>
        <dbReference type="ARBA" id="ARBA00007534"/>
    </source>
</evidence>
<dbReference type="Proteomes" id="UP000185491">
    <property type="component" value="Chromosome"/>
</dbReference>
<proteinExistence type="inferred from homology"/>
<keyword evidence="3" id="KW-0378">Hydrolase</keyword>
<dbReference type="GO" id="GO:0052689">
    <property type="term" value="F:carboxylic ester hydrolase activity"/>
    <property type="evidence" value="ECO:0007669"/>
    <property type="project" value="UniProtKB-KW"/>
</dbReference>
<dbReference type="InterPro" id="IPR000675">
    <property type="entry name" value="Cutinase/axe"/>
</dbReference>
<dbReference type="InterPro" id="IPR029058">
    <property type="entry name" value="AB_hydrolase_fold"/>
</dbReference>
<evidence type="ECO:0000256" key="4">
    <source>
        <dbReference type="ARBA" id="ARBA00023157"/>
    </source>
</evidence>
<keyword evidence="7" id="KW-1185">Reference proteome</keyword>
<dbReference type="AlphaFoldDB" id="A0A1L7D5P8"/>
<evidence type="ECO:0000256" key="5">
    <source>
        <dbReference type="SAM" id="MobiDB-lite"/>
    </source>
</evidence>
<evidence type="ECO:0000313" key="6">
    <source>
        <dbReference type="EMBL" id="APT93397.1"/>
    </source>
</evidence>
<dbReference type="OrthoDB" id="4423762at2"/>
<dbReference type="SUPFAM" id="SSF53474">
    <property type="entry name" value="alpha/beta-Hydrolases"/>
    <property type="match status" value="1"/>
</dbReference>
<feature type="compositionally biased region" description="Low complexity" evidence="5">
    <location>
        <begin position="43"/>
        <end position="52"/>
    </location>
</feature>
<feature type="region of interest" description="Disordered" evidence="5">
    <location>
        <begin position="32"/>
        <end position="52"/>
    </location>
</feature>
<dbReference type="RefSeq" id="WP_075735942.1">
    <property type="nucleotide sequence ID" value="NZ_CP009249.1"/>
</dbReference>
<comment type="similarity">
    <text evidence="1">Belongs to the cutinase family.</text>
</comment>
<organism evidence="6 7">
    <name type="scientific">Corynebacterium phocae</name>
    <dbReference type="NCBI Taxonomy" id="161895"/>
    <lineage>
        <taxon>Bacteria</taxon>
        <taxon>Bacillati</taxon>
        <taxon>Actinomycetota</taxon>
        <taxon>Actinomycetes</taxon>
        <taxon>Mycobacteriales</taxon>
        <taxon>Corynebacteriaceae</taxon>
        <taxon>Corynebacterium</taxon>
    </lineage>
</organism>
<dbReference type="EMBL" id="CP009249">
    <property type="protein sequence ID" value="APT93397.1"/>
    <property type="molecule type" value="Genomic_DNA"/>
</dbReference>
<evidence type="ECO:0000256" key="2">
    <source>
        <dbReference type="ARBA" id="ARBA00022487"/>
    </source>
</evidence>
<sequence>MKRLLTVLAVLVMVGVIGGGAVQYYRATTSDDVAAPPPPPPLESSAPAAPAQPDWCPRVEFIAAPGTWESSPEDDPLNPQANPNSFMLSITNPLREAYDPADVKVWTLPYTAQFKNINAQQEMSYDESRDEGTLRLVNELKFMGENCPQTKFVLSGFSQGAVIVGDVADLIGAGAGPVPAASVAGVAIVADGRRETGVGQNPGVPVDGVGAEIALLPVNSLIQAIVPGATMRGPRTNGFGELADRTFQICAPNDTICDAPYNISNGFDRALDLIQSDGVHAMYANNPNVIPGTTANAWVVDWAHRVIGAQ</sequence>